<organism evidence="1 2">
    <name type="scientific">Legionella waltersii</name>
    <dbReference type="NCBI Taxonomy" id="66969"/>
    <lineage>
        <taxon>Bacteria</taxon>
        <taxon>Pseudomonadati</taxon>
        <taxon>Pseudomonadota</taxon>
        <taxon>Gammaproteobacteria</taxon>
        <taxon>Legionellales</taxon>
        <taxon>Legionellaceae</taxon>
        <taxon>Legionella</taxon>
    </lineage>
</organism>
<comment type="caution">
    <text evidence="1">The sequence shown here is derived from an EMBL/GenBank/DDBJ whole genome shotgun (WGS) entry which is preliminary data.</text>
</comment>
<keyword evidence="2" id="KW-1185">Reference proteome</keyword>
<dbReference type="PATRIC" id="fig|66969.6.peg.845"/>
<sequence>MNQLSYLLPYGRGSVVNSTNLAVTISELIKRTPSSLSPLRQNRTRFRGPFIDNAHNIVNHPKF</sequence>
<gene>
    <name evidence="1" type="ORF">Lwal_0774</name>
</gene>
<dbReference type="EMBL" id="LNZB01000015">
    <property type="protein sequence ID" value="KTD82297.1"/>
    <property type="molecule type" value="Genomic_DNA"/>
</dbReference>
<name>A0A0W1ALV1_9GAMM</name>
<reference evidence="1 2" key="1">
    <citation type="submission" date="2015-11" db="EMBL/GenBank/DDBJ databases">
        <title>Genomic analysis of 38 Legionella species identifies large and diverse effector repertoires.</title>
        <authorList>
            <person name="Burstein D."/>
            <person name="Amaro F."/>
            <person name="Zusman T."/>
            <person name="Lifshitz Z."/>
            <person name="Cohen O."/>
            <person name="Gilbert J.A."/>
            <person name="Pupko T."/>
            <person name="Shuman H.A."/>
            <person name="Segal G."/>
        </authorList>
    </citation>
    <scope>NUCLEOTIDE SEQUENCE [LARGE SCALE GENOMIC DNA]</scope>
    <source>
        <strain evidence="1 2">ATCC 51914</strain>
    </source>
</reference>
<evidence type="ECO:0000313" key="1">
    <source>
        <dbReference type="EMBL" id="KTD82297.1"/>
    </source>
</evidence>
<dbReference type="Proteomes" id="UP000054729">
    <property type="component" value="Unassembled WGS sequence"/>
</dbReference>
<dbReference type="STRING" id="66969.Lwal_0774"/>
<protein>
    <submittedName>
        <fullName evidence="1">Uncharacterized protein</fullName>
    </submittedName>
</protein>
<accession>A0A0W1ALV1</accession>
<evidence type="ECO:0000313" key="2">
    <source>
        <dbReference type="Proteomes" id="UP000054729"/>
    </source>
</evidence>
<dbReference type="AlphaFoldDB" id="A0A0W1ALV1"/>
<proteinExistence type="predicted"/>